<dbReference type="PANTHER" id="PTHR31351">
    <property type="entry name" value="EXPRESSED PROTEIN"/>
    <property type="match status" value="1"/>
</dbReference>
<protein>
    <recommendedName>
        <fullName evidence="5">VAN3-binding protein</fullName>
    </recommendedName>
</protein>
<evidence type="ECO:0000259" key="1">
    <source>
        <dbReference type="Pfam" id="PF05703"/>
    </source>
</evidence>
<dbReference type="EMBL" id="LT934119">
    <property type="protein sequence ID" value="VAI25687.1"/>
    <property type="molecule type" value="Genomic_DNA"/>
</dbReference>
<keyword evidence="4" id="KW-1185">Reference proteome</keyword>
<dbReference type="GO" id="GO:0010087">
    <property type="term" value="P:phloem or xylem histogenesis"/>
    <property type="evidence" value="ECO:0007669"/>
    <property type="project" value="TreeGrafter"/>
</dbReference>
<evidence type="ECO:0000313" key="4">
    <source>
        <dbReference type="Proteomes" id="UP000324705"/>
    </source>
</evidence>
<dbReference type="GO" id="GO:0009734">
    <property type="term" value="P:auxin-activated signaling pathway"/>
    <property type="evidence" value="ECO:0007669"/>
    <property type="project" value="TreeGrafter"/>
</dbReference>
<name>A0A9R1AF13_TRITD</name>
<sequence>MDMDRVCKRRLGMPPALLLARHGMDDQMPASSAAVPPPQTPMEPMEYLSRSWSVSADEISKALLLKGSSKRSFFAPVDSLLPPHTTALPETETTSYELLAAPAASGQQLQHQHLDATRSSISCRRHSNSVTRWYFQHKEAAGHRGRDKARADRAQAHAMVSMAQVSAAVAAVTAATSCDSQDSKIAAAMESATKLLASHCAEAAQLAGAGHEQVSSTVRSAVGVTGPGDLMTLTVAAATALRGAAALKKRIQREARSNSSVIPYDKAPSWSPDIWCKEGKLLKRTRKGDLHKRRVSVYINKRSQVILKLKSKHIGVVVYGVYSELPEWTEPGKGLPETCCFGLSTAQGLIEFKCESSTSKQSWVHGVQNLLQQVDVADQVGHRLETLKLNWCS</sequence>
<dbReference type="InterPro" id="IPR008546">
    <property type="entry name" value="VAN3-bd-like_auxin_canal"/>
</dbReference>
<evidence type="ECO:0008006" key="5">
    <source>
        <dbReference type="Google" id="ProtNLM"/>
    </source>
</evidence>
<organism evidence="3 4">
    <name type="scientific">Triticum turgidum subsp. durum</name>
    <name type="common">Durum wheat</name>
    <name type="synonym">Triticum durum</name>
    <dbReference type="NCBI Taxonomy" id="4567"/>
    <lineage>
        <taxon>Eukaryota</taxon>
        <taxon>Viridiplantae</taxon>
        <taxon>Streptophyta</taxon>
        <taxon>Embryophyta</taxon>
        <taxon>Tracheophyta</taxon>
        <taxon>Spermatophyta</taxon>
        <taxon>Magnoliopsida</taxon>
        <taxon>Liliopsida</taxon>
        <taxon>Poales</taxon>
        <taxon>Poaceae</taxon>
        <taxon>BOP clade</taxon>
        <taxon>Pooideae</taxon>
        <taxon>Triticodae</taxon>
        <taxon>Triticeae</taxon>
        <taxon>Triticinae</taxon>
        <taxon>Triticum</taxon>
    </lineage>
</organism>
<reference evidence="3 4" key="1">
    <citation type="submission" date="2017-09" db="EMBL/GenBank/DDBJ databases">
        <authorList>
            <consortium name="International Durum Wheat Genome Sequencing Consortium (IDWGSC)"/>
            <person name="Milanesi L."/>
        </authorList>
    </citation>
    <scope>NUCLEOTIDE SEQUENCE [LARGE SCALE GENOMIC DNA]</scope>
    <source>
        <strain evidence="4">cv. Svevo</strain>
    </source>
</reference>
<dbReference type="InterPro" id="IPR013666">
    <property type="entry name" value="PH_pln"/>
</dbReference>
<gene>
    <name evidence="3" type="ORF">TRITD_5Av1G253430</name>
</gene>
<proteinExistence type="predicted"/>
<evidence type="ECO:0000313" key="3">
    <source>
        <dbReference type="EMBL" id="VAI25687.1"/>
    </source>
</evidence>
<feature type="domain" description="Pleckstrin-like plant" evidence="2">
    <location>
        <begin position="281"/>
        <end position="374"/>
    </location>
</feature>
<accession>A0A9R1AF13</accession>
<feature type="domain" description="VAN3-binding protein-like auxin canalisation" evidence="1">
    <location>
        <begin position="124"/>
        <end position="266"/>
    </location>
</feature>
<dbReference type="AlphaFoldDB" id="A0A9R1AF13"/>
<dbReference type="Proteomes" id="UP000324705">
    <property type="component" value="Chromosome 5A"/>
</dbReference>
<dbReference type="Pfam" id="PF08458">
    <property type="entry name" value="PH_2"/>
    <property type="match status" value="1"/>
</dbReference>
<dbReference type="InterPro" id="IPR040269">
    <property type="entry name" value="VAB"/>
</dbReference>
<dbReference type="GO" id="GO:0010305">
    <property type="term" value="P:leaf vascular tissue pattern formation"/>
    <property type="evidence" value="ECO:0007669"/>
    <property type="project" value="TreeGrafter"/>
</dbReference>
<dbReference type="PANTHER" id="PTHR31351:SF20">
    <property type="entry name" value="PH DOMAIN-CONTAINING PROTEIN"/>
    <property type="match status" value="1"/>
</dbReference>
<evidence type="ECO:0000259" key="2">
    <source>
        <dbReference type="Pfam" id="PF08458"/>
    </source>
</evidence>
<dbReference type="Gramene" id="TRITD5Av1G253430.4">
    <property type="protein sequence ID" value="TRITD5Av1G253430.4"/>
    <property type="gene ID" value="TRITD5Av1G253430"/>
</dbReference>
<dbReference type="SUPFAM" id="SSF50729">
    <property type="entry name" value="PH domain-like"/>
    <property type="match status" value="1"/>
</dbReference>
<dbReference type="Pfam" id="PF05703">
    <property type="entry name" value="Auxin_canalis"/>
    <property type="match status" value="1"/>
</dbReference>